<dbReference type="InterPro" id="IPR025904">
    <property type="entry name" value="Tubulin-like"/>
</dbReference>
<feature type="coiled-coil region" evidence="1">
    <location>
        <begin position="592"/>
        <end position="619"/>
    </location>
</feature>
<organism evidence="2 3">
    <name type="scientific">Deinococcus indicus</name>
    <dbReference type="NCBI Taxonomy" id="223556"/>
    <lineage>
        <taxon>Bacteria</taxon>
        <taxon>Thermotogati</taxon>
        <taxon>Deinococcota</taxon>
        <taxon>Deinococci</taxon>
        <taxon>Deinococcales</taxon>
        <taxon>Deinococcaceae</taxon>
        <taxon>Deinococcus</taxon>
    </lineage>
</organism>
<protein>
    <recommendedName>
        <fullName evidence="4">Tubulin-like protein</fullName>
    </recommendedName>
</protein>
<keyword evidence="1" id="KW-0175">Coiled coil</keyword>
<dbReference type="InterPro" id="IPR036525">
    <property type="entry name" value="Tubulin/FtsZ_GTPase_sf"/>
</dbReference>
<dbReference type="RefSeq" id="WP_088246837.1">
    <property type="nucleotide sequence ID" value="NZ_NHMK01000006.1"/>
</dbReference>
<evidence type="ECO:0008006" key="4">
    <source>
        <dbReference type="Google" id="ProtNLM"/>
    </source>
</evidence>
<dbReference type="Proteomes" id="UP000197208">
    <property type="component" value="Unassembled WGS sequence"/>
</dbReference>
<dbReference type="Gene3D" id="3.40.50.1440">
    <property type="entry name" value="Tubulin/FtsZ, GTPase domain"/>
    <property type="match status" value="1"/>
</dbReference>
<comment type="caution">
    <text evidence="2">The sequence shown here is derived from an EMBL/GenBank/DDBJ whole genome shotgun (WGS) entry which is preliminary data.</text>
</comment>
<gene>
    <name evidence="2" type="ORF">CBQ26_01460</name>
</gene>
<accession>A0A246BSB4</accession>
<evidence type="ECO:0000256" key="1">
    <source>
        <dbReference type="SAM" id="Coils"/>
    </source>
</evidence>
<dbReference type="OrthoDB" id="51066at2"/>
<evidence type="ECO:0000313" key="3">
    <source>
        <dbReference type="Proteomes" id="UP000197208"/>
    </source>
</evidence>
<dbReference type="AlphaFoldDB" id="A0A246BSB4"/>
<name>A0A246BSB4_9DEIO</name>
<proteinExistence type="predicted"/>
<keyword evidence="3" id="KW-1185">Reference proteome</keyword>
<dbReference type="EMBL" id="NHMK01000006">
    <property type="protein sequence ID" value="OWL98561.1"/>
    <property type="molecule type" value="Genomic_DNA"/>
</dbReference>
<sequence length="1071" mass="118946">MADNMRVFKTLVIGLGSTGTEILEALADRIDWEVGGLGRAPWVEFLAVETDVAKPNRFNGTDDFKTLGVPATSWRDMIERPELYDSSIALRTWADLETLKQLPAQSIDSGAGHIRMVGRLALLYPPNYNEMKNAISQRVARLRSLTEAQAKSALNANNAGLEANVQFAVNAASGQTGVRVIVVGTLCGGTCSGTASDMGILLRTILDDEEKTLGMFTLPHPDLGIAQKPDAEIWKTNAYHALAELNQYHLHTDTERYKSIKFPDKPEGTQVLPNDAMPYDLVYLLRPSSTEGNDLARLSNAIADRMFLNVFVPETDPMAYMVNAGPVTVQQGRAFAFSTFGLSTIEYPMRRILEALKYRTLVHAVDRWKDRKFEGNVSDDLDALGLTIPALTETLLMDESGASIRASLDAKKNEIMRAVRTGKPEAARRALDELRLAFGKERGDGLRGLVHETVNENRRRAADSIMGNVRGMVGSRLLDYDSGPNVLLEIMQAAQPRLGELRGWEPGEGKASGANGVLDQLDAIRTNTLLGMFFLKGKASKQLLPALSRALDDELKSRVNQKVREALQDRGSGQRAEAGTLTLIDEETQKIARRLMSLRKRLTNQADRWREARAKLENDTPNVNGLSLFEPSPHGTVDKEEELATDERGKETHASRLIQSWQALTRGVMPGVNDPDWLLGPWAIGQDNFERAQLNALEQMALEPFEASLRSGGKDVVKRLYDQRSPSFDPNSQAMHAATQAQLFLQLNQPLGQVDPMSPLPRRKLLVGMNMTTNFRQAVQPWVNKEPAAKEVTGVDPYRVVMLEEWYRFALRGADDVRTLSFSQPKRFSNYFTRKRSDIDWTPINDREIKQLEDAEQLVFLSALHGVTRLDAGHLVMDWPMQPGEADEPERRVRRLPGKFGKAARKLAFESKDSSRPPLSLTNASSLMHSEITARMKHIVGAADSQAEGRQAYVKWLHQQLKQGQARAVEDWNDATARAALMRHLTADDGLRQALLETFPPDTNMINGLYMNKGEALPRGLSAPEDGYYCQVCGGPVGATREEVIQNGLLCSYHPEGENHPFGRPYSPLGV</sequence>
<reference evidence="2 3" key="1">
    <citation type="submission" date="2017-05" db="EMBL/GenBank/DDBJ databases">
        <title>De novo genome assembly of Deniococcus indicus strain DR1.</title>
        <authorList>
            <person name="Chauhan D."/>
            <person name="Yennamalli R.M."/>
            <person name="Priyadarshini R."/>
        </authorList>
    </citation>
    <scope>NUCLEOTIDE SEQUENCE [LARGE SCALE GENOMIC DNA]</scope>
    <source>
        <strain evidence="2 3">DR1</strain>
    </source>
</reference>
<dbReference type="Pfam" id="PF13809">
    <property type="entry name" value="Tubulin_2"/>
    <property type="match status" value="1"/>
</dbReference>
<evidence type="ECO:0000313" key="2">
    <source>
        <dbReference type="EMBL" id="OWL98561.1"/>
    </source>
</evidence>